<dbReference type="WBParaSite" id="Hba_16444">
    <property type="protein sequence ID" value="Hba_16444"/>
    <property type="gene ID" value="Hba_16444"/>
</dbReference>
<organism evidence="2 3">
    <name type="scientific">Heterorhabditis bacteriophora</name>
    <name type="common">Entomopathogenic nematode worm</name>
    <dbReference type="NCBI Taxonomy" id="37862"/>
    <lineage>
        <taxon>Eukaryota</taxon>
        <taxon>Metazoa</taxon>
        <taxon>Ecdysozoa</taxon>
        <taxon>Nematoda</taxon>
        <taxon>Chromadorea</taxon>
        <taxon>Rhabditida</taxon>
        <taxon>Rhabditina</taxon>
        <taxon>Rhabditomorpha</taxon>
        <taxon>Strongyloidea</taxon>
        <taxon>Heterorhabditidae</taxon>
        <taxon>Heterorhabditis</taxon>
    </lineage>
</organism>
<keyword evidence="2" id="KW-1185">Reference proteome</keyword>
<evidence type="ECO:0000313" key="2">
    <source>
        <dbReference type="Proteomes" id="UP000095283"/>
    </source>
</evidence>
<dbReference type="InterPro" id="IPR002035">
    <property type="entry name" value="VWF_A"/>
</dbReference>
<dbReference type="PANTHER" id="PTHR22588:SF12">
    <property type="entry name" value="VWFA DOMAIN-CONTAINING PROTEIN"/>
    <property type="match status" value="1"/>
</dbReference>
<dbReference type="Proteomes" id="UP000095283">
    <property type="component" value="Unplaced"/>
</dbReference>
<dbReference type="Pfam" id="PF00092">
    <property type="entry name" value="VWA"/>
    <property type="match status" value="1"/>
</dbReference>
<feature type="domain" description="VWFA" evidence="1">
    <location>
        <begin position="1"/>
        <end position="105"/>
    </location>
</feature>
<evidence type="ECO:0000313" key="3">
    <source>
        <dbReference type="WBParaSite" id="Hba_16444"/>
    </source>
</evidence>
<dbReference type="InterPro" id="IPR052229">
    <property type="entry name" value="Collagen-VI/PIF"/>
</dbReference>
<name>A0A1I7XG33_HETBA</name>
<dbReference type="InterPro" id="IPR036465">
    <property type="entry name" value="vWFA_dom_sf"/>
</dbReference>
<accession>A0A1I7XG33</accession>
<dbReference type="SUPFAM" id="SSF53300">
    <property type="entry name" value="vWA-like"/>
    <property type="match status" value="1"/>
</dbReference>
<dbReference type="PANTHER" id="PTHR22588">
    <property type="entry name" value="VWFA DOMAIN-CONTAINING PROTEIN"/>
    <property type="match status" value="1"/>
</dbReference>
<protein>
    <submittedName>
        <fullName evidence="3">VWFA domain-containing protein</fullName>
    </submittedName>
</protein>
<dbReference type="PROSITE" id="PS50234">
    <property type="entry name" value="VWFA"/>
    <property type="match status" value="1"/>
</dbReference>
<reference evidence="3" key="1">
    <citation type="submission" date="2016-11" db="UniProtKB">
        <authorList>
            <consortium name="WormBaseParasite"/>
        </authorList>
    </citation>
    <scope>IDENTIFICATION</scope>
</reference>
<evidence type="ECO:0000259" key="1">
    <source>
        <dbReference type="PROSITE" id="PS50234"/>
    </source>
</evidence>
<dbReference type="AlphaFoldDB" id="A0A1I7XG33"/>
<proteinExistence type="predicted"/>
<sequence>MERTGGTTRTGEAIRYAVKEFQNKKHGARKDAKKVIVVFTDGYSQEDPSPAADAARADGIHLIAVAVNDHLKPNHEELVEITNNKELVLISPTGRQIRDKILRNQCPL</sequence>
<dbReference type="Gene3D" id="3.40.50.410">
    <property type="entry name" value="von Willebrand factor, type A domain"/>
    <property type="match status" value="1"/>
</dbReference>